<evidence type="ECO:0000256" key="1">
    <source>
        <dbReference type="ARBA" id="ARBA00001974"/>
    </source>
</evidence>
<comment type="cofactor">
    <cofactor evidence="1">
        <name>FAD</name>
        <dbReference type="ChEBI" id="CHEBI:57692"/>
    </cofactor>
</comment>
<dbReference type="RefSeq" id="WP_338292303.1">
    <property type="nucleotide sequence ID" value="NZ_AP027272.1"/>
</dbReference>
<dbReference type="GO" id="GO:0006744">
    <property type="term" value="P:ubiquinone biosynthetic process"/>
    <property type="evidence" value="ECO:0007669"/>
    <property type="project" value="InterPro"/>
</dbReference>
<evidence type="ECO:0000313" key="9">
    <source>
        <dbReference type="EMBL" id="BDX06274.1"/>
    </source>
</evidence>
<accession>A0AA48KSA1</accession>
<dbReference type="InterPro" id="IPR002938">
    <property type="entry name" value="FAD-bd"/>
</dbReference>
<evidence type="ECO:0000256" key="6">
    <source>
        <dbReference type="ARBA" id="ARBA00023002"/>
    </source>
</evidence>
<evidence type="ECO:0000256" key="5">
    <source>
        <dbReference type="ARBA" id="ARBA00022827"/>
    </source>
</evidence>
<dbReference type="KEGG" id="pmaw:MACH26_17950"/>
<gene>
    <name evidence="9" type="ORF">MACH26_17950</name>
</gene>
<feature type="domain" description="FAD-binding" evidence="8">
    <location>
        <begin position="6"/>
        <end position="308"/>
    </location>
</feature>
<dbReference type="Gene3D" id="3.50.50.60">
    <property type="entry name" value="FAD/NAD(P)-binding domain"/>
    <property type="match status" value="2"/>
</dbReference>
<dbReference type="InterPro" id="IPR036188">
    <property type="entry name" value="FAD/NAD-bd_sf"/>
</dbReference>
<keyword evidence="5" id="KW-0274">FAD</keyword>
<evidence type="ECO:0000256" key="7">
    <source>
        <dbReference type="ARBA" id="ARBA00023033"/>
    </source>
</evidence>
<dbReference type="PANTHER" id="PTHR43876:SF10">
    <property type="entry name" value="3-DEMETHOXYUBIQUINOL 3-HYDROXYLASE"/>
    <property type="match status" value="1"/>
</dbReference>
<keyword evidence="10" id="KW-1185">Reference proteome</keyword>
<dbReference type="AlphaFoldDB" id="A0AA48KSA1"/>
<proteinExistence type="inferred from homology"/>
<reference evidence="9" key="1">
    <citation type="submission" date="2023-01" db="EMBL/GenBank/DDBJ databases">
        <title>Complete genome sequence of Planctobacterium marinum strain Dej080120_11.</title>
        <authorList>
            <person name="Ueki S."/>
            <person name="Maruyama F."/>
        </authorList>
    </citation>
    <scope>NUCLEOTIDE SEQUENCE</scope>
    <source>
        <strain evidence="9">Dej080120_11</strain>
    </source>
</reference>
<dbReference type="InterPro" id="IPR010971">
    <property type="entry name" value="UbiH/COQ6"/>
</dbReference>
<dbReference type="InterPro" id="IPR051205">
    <property type="entry name" value="UbiH/COQ6_monooxygenase"/>
</dbReference>
<evidence type="ECO:0000256" key="2">
    <source>
        <dbReference type="ARBA" id="ARBA00004749"/>
    </source>
</evidence>
<comment type="similarity">
    <text evidence="3">Belongs to the UbiH/COQ6 family.</text>
</comment>
<comment type="pathway">
    <text evidence="2">Cofactor biosynthesis; ubiquinone biosynthesis.</text>
</comment>
<keyword evidence="7" id="KW-0503">Monooxygenase</keyword>
<dbReference type="SUPFAM" id="SSF51905">
    <property type="entry name" value="FAD/NAD(P)-binding domain"/>
    <property type="match status" value="1"/>
</dbReference>
<dbReference type="PANTHER" id="PTHR43876">
    <property type="entry name" value="UBIQUINONE BIOSYNTHESIS MONOOXYGENASE COQ6, MITOCHONDRIAL"/>
    <property type="match status" value="1"/>
</dbReference>
<dbReference type="GO" id="GO:0008682">
    <property type="term" value="F:3-demethoxyubiquinol 3-hydroxylase activity"/>
    <property type="evidence" value="ECO:0007669"/>
    <property type="project" value="TreeGrafter"/>
</dbReference>
<evidence type="ECO:0000313" key="10">
    <source>
        <dbReference type="Proteomes" id="UP001333710"/>
    </source>
</evidence>
<protein>
    <submittedName>
        <fullName evidence="9">2-octaprenyl-3-methyl-6-methoxy-1,4-benzoquinol hydroxylase</fullName>
    </submittedName>
</protein>
<dbReference type="Proteomes" id="UP001333710">
    <property type="component" value="Chromosome"/>
</dbReference>
<dbReference type="EMBL" id="AP027272">
    <property type="protein sequence ID" value="BDX06274.1"/>
    <property type="molecule type" value="Genomic_DNA"/>
</dbReference>
<evidence type="ECO:0000256" key="3">
    <source>
        <dbReference type="ARBA" id="ARBA00005349"/>
    </source>
</evidence>
<dbReference type="GO" id="GO:0071949">
    <property type="term" value="F:FAD binding"/>
    <property type="evidence" value="ECO:0007669"/>
    <property type="project" value="InterPro"/>
</dbReference>
<dbReference type="NCBIfam" id="TIGR01988">
    <property type="entry name" value="Ubi-OHases"/>
    <property type="match status" value="1"/>
</dbReference>
<keyword evidence="6" id="KW-0560">Oxidoreductase</keyword>
<sequence>MSTHDFDVVVFGGGMVGAAAALGFAEQGYKIAIVEPVLPKEIEPDAEPELRVSAISLGSEQLLKELGAWQYLLNQRVQAYKQLSVWEMPQAKTQFDCEQVQVSWLGHIMENLNLQLALHKALKRFETQLTWFTCGEVIDAELGLCNLDGKQHSTSLVVAADGGFSAVRRSVELGETGWQYQQKVLSVNIRTHERSLAHTFQQFSESGPMAYLPLFDHFATLVWYHDANRVDELMKLNKSQLKAQLLSSFPALHSDFEILQQGCFPIRRNHANQYYKGRVVLCGDAAHNINPLAGQGVNIGFQDVKALLQVNPNLALQSQLAGYEKARRKENTFMMSAMDAFNLAFCDSNPILKGIRNVGLFLAERSGPLKTIALKRALGVDKI</sequence>
<dbReference type="Pfam" id="PF01494">
    <property type="entry name" value="FAD_binding_3"/>
    <property type="match status" value="1"/>
</dbReference>
<dbReference type="PRINTS" id="PR00420">
    <property type="entry name" value="RNGMNOXGNASE"/>
</dbReference>
<evidence type="ECO:0000259" key="8">
    <source>
        <dbReference type="Pfam" id="PF01494"/>
    </source>
</evidence>
<organism evidence="9 10">
    <name type="scientific">Planctobacterium marinum</name>
    <dbReference type="NCBI Taxonomy" id="1631968"/>
    <lineage>
        <taxon>Bacteria</taxon>
        <taxon>Pseudomonadati</taxon>
        <taxon>Pseudomonadota</taxon>
        <taxon>Gammaproteobacteria</taxon>
        <taxon>Alteromonadales</taxon>
        <taxon>Alteromonadaceae</taxon>
        <taxon>Planctobacterium</taxon>
    </lineage>
</organism>
<keyword evidence="4" id="KW-0285">Flavoprotein</keyword>
<evidence type="ECO:0000256" key="4">
    <source>
        <dbReference type="ARBA" id="ARBA00022630"/>
    </source>
</evidence>
<name>A0AA48KSA1_9ALTE</name>